<dbReference type="PANTHER" id="PTHR26379:SF187">
    <property type="entry name" value="OS07G0655300 PROTEIN"/>
    <property type="match status" value="1"/>
</dbReference>
<evidence type="ECO:0000313" key="3">
    <source>
        <dbReference type="EMBL" id="EPS70286.1"/>
    </source>
</evidence>
<protein>
    <recommendedName>
        <fullName evidence="2">BTB domain-containing protein</fullName>
    </recommendedName>
</protein>
<dbReference type="SUPFAM" id="SSF54695">
    <property type="entry name" value="POZ domain"/>
    <property type="match status" value="1"/>
</dbReference>
<accession>S8CZ07</accession>
<proteinExistence type="predicted"/>
<reference evidence="3 4" key="1">
    <citation type="journal article" date="2013" name="BMC Genomics">
        <title>The miniature genome of a carnivorous plant Genlisea aurea contains a low number of genes and short non-coding sequences.</title>
        <authorList>
            <person name="Leushkin E.V."/>
            <person name="Sutormin R.A."/>
            <person name="Nabieva E.R."/>
            <person name="Penin A.A."/>
            <person name="Kondrashov A.S."/>
            <person name="Logacheva M.D."/>
        </authorList>
    </citation>
    <scope>NUCLEOTIDE SEQUENCE [LARGE SCALE GENOMIC DNA]</scope>
</reference>
<dbReference type="SMART" id="SM00225">
    <property type="entry name" value="BTB"/>
    <property type="match status" value="1"/>
</dbReference>
<gene>
    <name evidence="3" type="ORF">M569_04474</name>
</gene>
<feature type="domain" description="BTB" evidence="2">
    <location>
        <begin position="66"/>
        <end position="133"/>
    </location>
</feature>
<dbReference type="InterPro" id="IPR011333">
    <property type="entry name" value="SKP1/BTB/POZ_sf"/>
</dbReference>
<dbReference type="Proteomes" id="UP000015453">
    <property type="component" value="Unassembled WGS sequence"/>
</dbReference>
<organism evidence="3 4">
    <name type="scientific">Genlisea aurea</name>
    <dbReference type="NCBI Taxonomy" id="192259"/>
    <lineage>
        <taxon>Eukaryota</taxon>
        <taxon>Viridiplantae</taxon>
        <taxon>Streptophyta</taxon>
        <taxon>Embryophyta</taxon>
        <taxon>Tracheophyta</taxon>
        <taxon>Spermatophyta</taxon>
        <taxon>Magnoliopsida</taxon>
        <taxon>eudicotyledons</taxon>
        <taxon>Gunneridae</taxon>
        <taxon>Pentapetalae</taxon>
        <taxon>asterids</taxon>
        <taxon>lamiids</taxon>
        <taxon>Lamiales</taxon>
        <taxon>Lentibulariaceae</taxon>
        <taxon>Genlisea</taxon>
    </lineage>
</organism>
<dbReference type="PROSITE" id="PS50097">
    <property type="entry name" value="BTB"/>
    <property type="match status" value="1"/>
</dbReference>
<evidence type="ECO:0000259" key="2">
    <source>
        <dbReference type="PROSITE" id="PS50097"/>
    </source>
</evidence>
<dbReference type="InterPro" id="IPR000210">
    <property type="entry name" value="BTB/POZ_dom"/>
</dbReference>
<dbReference type="EMBL" id="AUSU01001740">
    <property type="protein sequence ID" value="EPS70286.1"/>
    <property type="molecule type" value="Genomic_DNA"/>
</dbReference>
<evidence type="ECO:0000313" key="4">
    <source>
        <dbReference type="Proteomes" id="UP000015453"/>
    </source>
</evidence>
<dbReference type="Gene3D" id="3.30.710.10">
    <property type="entry name" value="Potassium Channel Kv1.1, Chain A"/>
    <property type="match status" value="1"/>
</dbReference>
<dbReference type="Pfam" id="PF00651">
    <property type="entry name" value="BTB"/>
    <property type="match status" value="1"/>
</dbReference>
<comment type="pathway">
    <text evidence="1">Protein modification; protein ubiquitination.</text>
</comment>
<dbReference type="GO" id="GO:0016567">
    <property type="term" value="P:protein ubiquitination"/>
    <property type="evidence" value="ECO:0007669"/>
    <property type="project" value="InterPro"/>
</dbReference>
<dbReference type="OrthoDB" id="6701352at2759"/>
<dbReference type="AlphaFoldDB" id="S8CZ07"/>
<dbReference type="InterPro" id="IPR045005">
    <property type="entry name" value="BPM1-6"/>
</dbReference>
<keyword evidence="4" id="KW-1185">Reference proteome</keyword>
<name>S8CZ07_9LAMI</name>
<dbReference type="PANTHER" id="PTHR26379">
    <property type="entry name" value="BTB/POZ AND MATH DOMAIN-CONTAINING PROTEIN 1"/>
    <property type="match status" value="1"/>
</dbReference>
<comment type="caution">
    <text evidence="3">The sequence shown here is derived from an EMBL/GenBank/DDBJ whole genome shotgun (WGS) entry which is preliminary data.</text>
</comment>
<evidence type="ECO:0000256" key="1">
    <source>
        <dbReference type="ARBA" id="ARBA00004906"/>
    </source>
</evidence>
<sequence length="171" mass="19159">MTVLELESSYKYLKEDCIRIRCSVTIVSPPPTAGGSHSQGKSTNHVRSSSSISEDFERLLDVGSGCDVTLVVGYREFNAHKFILAARSPFFNALFFGPSSDPNLNRVRVPDMDPFAFKVLLHFIYCDKLSGEITDDEYRSLSDAADTYGFTRLKGDLWSRMKKSNNLCNLP</sequence>